<organism evidence="1 2">
    <name type="scientific">Camellia lanceoleosa</name>
    <dbReference type="NCBI Taxonomy" id="1840588"/>
    <lineage>
        <taxon>Eukaryota</taxon>
        <taxon>Viridiplantae</taxon>
        <taxon>Streptophyta</taxon>
        <taxon>Embryophyta</taxon>
        <taxon>Tracheophyta</taxon>
        <taxon>Spermatophyta</taxon>
        <taxon>Magnoliopsida</taxon>
        <taxon>eudicotyledons</taxon>
        <taxon>Gunneridae</taxon>
        <taxon>Pentapetalae</taxon>
        <taxon>asterids</taxon>
        <taxon>Ericales</taxon>
        <taxon>Theaceae</taxon>
        <taxon>Camellia</taxon>
    </lineage>
</organism>
<dbReference type="Proteomes" id="UP001060215">
    <property type="component" value="Chromosome 6"/>
</dbReference>
<reference evidence="1 2" key="1">
    <citation type="journal article" date="2022" name="Plant J.">
        <title>Chromosome-level genome of Camellia lanceoleosa provides a valuable resource for understanding genome evolution and self-incompatibility.</title>
        <authorList>
            <person name="Gong W."/>
            <person name="Xiao S."/>
            <person name="Wang L."/>
            <person name="Liao Z."/>
            <person name="Chang Y."/>
            <person name="Mo W."/>
            <person name="Hu G."/>
            <person name="Li W."/>
            <person name="Zhao G."/>
            <person name="Zhu H."/>
            <person name="Hu X."/>
            <person name="Ji K."/>
            <person name="Xiang X."/>
            <person name="Song Q."/>
            <person name="Yuan D."/>
            <person name="Jin S."/>
            <person name="Zhang L."/>
        </authorList>
    </citation>
    <scope>NUCLEOTIDE SEQUENCE [LARGE SCALE GENOMIC DNA]</scope>
    <source>
        <strain evidence="1">SQ_2022a</strain>
    </source>
</reference>
<comment type="caution">
    <text evidence="1">The sequence shown here is derived from an EMBL/GenBank/DDBJ whole genome shotgun (WGS) entry which is preliminary data.</text>
</comment>
<gene>
    <name evidence="1" type="ORF">LOK49_LG03G03140</name>
</gene>
<evidence type="ECO:0000313" key="2">
    <source>
        <dbReference type="Proteomes" id="UP001060215"/>
    </source>
</evidence>
<dbReference type="EMBL" id="CM045763">
    <property type="protein sequence ID" value="KAI8021873.1"/>
    <property type="molecule type" value="Genomic_DNA"/>
</dbReference>
<name>A0ACC0I8L1_9ERIC</name>
<keyword evidence="2" id="KW-1185">Reference proteome</keyword>
<sequence>MTLFLSLDSDWFDGEKTQLSDLKYMLVFCYKLDLVEYCFGLIYGTNANKHIQRVRNGFVDLFYEYRSDSSDSISSVAFVSENSSSSGSQLLAGSSKQENLAGFHKWYVQKRASNIYA</sequence>
<proteinExistence type="predicted"/>
<accession>A0ACC0I8L1</accession>
<protein>
    <submittedName>
        <fullName evidence="1">Uncharacterized protein</fullName>
    </submittedName>
</protein>
<evidence type="ECO:0000313" key="1">
    <source>
        <dbReference type="EMBL" id="KAI8021873.1"/>
    </source>
</evidence>